<dbReference type="EMBL" id="CAJNOG010000622">
    <property type="protein sequence ID" value="CAF1318195.1"/>
    <property type="molecule type" value="Genomic_DNA"/>
</dbReference>
<dbReference type="SUPFAM" id="SSF51126">
    <property type="entry name" value="Pectin lyase-like"/>
    <property type="match status" value="1"/>
</dbReference>
<evidence type="ECO:0000313" key="1">
    <source>
        <dbReference type="EMBL" id="CAF1318195.1"/>
    </source>
</evidence>
<protein>
    <submittedName>
        <fullName evidence="1">Uncharacterized protein</fullName>
    </submittedName>
</protein>
<name>A0A815ER45_9BILA</name>
<sequence length="235" mass="27119">MPNYLKKINNLFHKNYELKQELYLLQETYFDQQLKPKYGRVGNPNVNLEDDCALRAFTIEMANYIAPSFWKSKWTALSESAFQMDECNETKYRTYQSSHVHKSIKTAQETKKQICYHTVYVHNAIGHDLYKGTFEKPMKTIPAALTFIRTLRAVYGNNLTLCIIIREGTYYLGATSTTTSSKIGAIALTSDDNNLVIENYQNERVVLSGGILLQLEWSVHAKTSRTKLHRRCQLD</sequence>
<organism evidence="1 2">
    <name type="scientific">Adineta steineri</name>
    <dbReference type="NCBI Taxonomy" id="433720"/>
    <lineage>
        <taxon>Eukaryota</taxon>
        <taxon>Metazoa</taxon>
        <taxon>Spiralia</taxon>
        <taxon>Gnathifera</taxon>
        <taxon>Rotifera</taxon>
        <taxon>Eurotatoria</taxon>
        <taxon>Bdelloidea</taxon>
        <taxon>Adinetida</taxon>
        <taxon>Adinetidae</taxon>
        <taxon>Adineta</taxon>
    </lineage>
</organism>
<accession>A0A815ER45</accession>
<dbReference type="AlphaFoldDB" id="A0A815ER45"/>
<reference evidence="1" key="1">
    <citation type="submission" date="2021-02" db="EMBL/GenBank/DDBJ databases">
        <authorList>
            <person name="Nowell W R."/>
        </authorList>
    </citation>
    <scope>NUCLEOTIDE SEQUENCE</scope>
</reference>
<dbReference type="InterPro" id="IPR011050">
    <property type="entry name" value="Pectin_lyase_fold/virulence"/>
</dbReference>
<dbReference type="Proteomes" id="UP000663845">
    <property type="component" value="Unassembled WGS sequence"/>
</dbReference>
<comment type="caution">
    <text evidence="1">The sequence shown here is derived from an EMBL/GenBank/DDBJ whole genome shotgun (WGS) entry which is preliminary data.</text>
</comment>
<gene>
    <name evidence="1" type="ORF">JYZ213_LOCUS33249</name>
</gene>
<dbReference type="Gene3D" id="2.160.20.10">
    <property type="entry name" value="Single-stranded right-handed beta-helix, Pectin lyase-like"/>
    <property type="match status" value="1"/>
</dbReference>
<proteinExistence type="predicted"/>
<evidence type="ECO:0000313" key="2">
    <source>
        <dbReference type="Proteomes" id="UP000663845"/>
    </source>
</evidence>
<dbReference type="InterPro" id="IPR012334">
    <property type="entry name" value="Pectin_lyas_fold"/>
</dbReference>